<name>A0AAV2CGS1_9ROSI</name>
<dbReference type="InterPro" id="IPR043891">
    <property type="entry name" value="SPARK"/>
</dbReference>
<proteinExistence type="predicted"/>
<dbReference type="EMBL" id="OZ034813">
    <property type="protein sequence ID" value="CAL1355650.1"/>
    <property type="molecule type" value="Genomic_DNA"/>
</dbReference>
<gene>
    <name evidence="3" type="ORF">LTRI10_LOCUS3398</name>
</gene>
<dbReference type="AlphaFoldDB" id="A0AAV2CGS1"/>
<sequence length="127" mass="13830">MTCESEIATAVAQNDTTEPCQLDFSVLRNLVENAKIPTVDRTQACQYLRQGLRLVQSDYLRRTNDFLLPNPTGALTSASSTTSSRSRTLTPAPPVVSVPVGSHNASNLVTLLTRAHLYNQKTLPSKS</sequence>
<evidence type="ECO:0000259" key="2">
    <source>
        <dbReference type="Pfam" id="PF19160"/>
    </source>
</evidence>
<evidence type="ECO:0000313" key="3">
    <source>
        <dbReference type="EMBL" id="CAL1355650.1"/>
    </source>
</evidence>
<evidence type="ECO:0000256" key="1">
    <source>
        <dbReference type="SAM" id="MobiDB-lite"/>
    </source>
</evidence>
<reference evidence="3 4" key="1">
    <citation type="submission" date="2024-04" db="EMBL/GenBank/DDBJ databases">
        <authorList>
            <person name="Fracassetti M."/>
        </authorList>
    </citation>
    <scope>NUCLEOTIDE SEQUENCE [LARGE SCALE GENOMIC DNA]</scope>
</reference>
<keyword evidence="4" id="KW-1185">Reference proteome</keyword>
<accession>A0AAV2CGS1</accession>
<protein>
    <recommendedName>
        <fullName evidence="2">SPARK domain-containing protein</fullName>
    </recommendedName>
</protein>
<organism evidence="3 4">
    <name type="scientific">Linum trigynum</name>
    <dbReference type="NCBI Taxonomy" id="586398"/>
    <lineage>
        <taxon>Eukaryota</taxon>
        <taxon>Viridiplantae</taxon>
        <taxon>Streptophyta</taxon>
        <taxon>Embryophyta</taxon>
        <taxon>Tracheophyta</taxon>
        <taxon>Spermatophyta</taxon>
        <taxon>Magnoliopsida</taxon>
        <taxon>eudicotyledons</taxon>
        <taxon>Gunneridae</taxon>
        <taxon>Pentapetalae</taxon>
        <taxon>rosids</taxon>
        <taxon>fabids</taxon>
        <taxon>Malpighiales</taxon>
        <taxon>Linaceae</taxon>
        <taxon>Linum</taxon>
    </lineage>
</organism>
<evidence type="ECO:0000313" key="4">
    <source>
        <dbReference type="Proteomes" id="UP001497516"/>
    </source>
</evidence>
<feature type="compositionally biased region" description="Low complexity" evidence="1">
    <location>
        <begin position="71"/>
        <end position="90"/>
    </location>
</feature>
<feature type="domain" description="SPARK" evidence="2">
    <location>
        <begin position="16"/>
        <end position="79"/>
    </location>
</feature>
<dbReference type="Proteomes" id="UP001497516">
    <property type="component" value="Chromosome 1"/>
</dbReference>
<feature type="region of interest" description="Disordered" evidence="1">
    <location>
        <begin position="70"/>
        <end position="100"/>
    </location>
</feature>
<dbReference type="Pfam" id="PF19160">
    <property type="entry name" value="SPARK"/>
    <property type="match status" value="1"/>
</dbReference>